<dbReference type="InterPro" id="IPR003593">
    <property type="entry name" value="AAA+_ATPase"/>
</dbReference>
<dbReference type="InterPro" id="IPR008921">
    <property type="entry name" value="DNA_pol3_clamp-load_cplx_C"/>
</dbReference>
<evidence type="ECO:0000256" key="4">
    <source>
        <dbReference type="ARBA" id="ARBA00022705"/>
    </source>
</evidence>
<comment type="function">
    <text evidence="11">DNA polymerase III is a complex, multichain enzyme responsible for most of the replicative synthesis in bacteria. This DNA polymerase also exhibits 3' to 5' exonuclease activity.</text>
</comment>
<sequence>MASTSLYNRWRPSTFAQRDDAASGPGRNLPLVGQEHVTRTLRNAVAAGQMSHAYLFCGPRGTGKTSAARILARAVNCRRGLQGEPCNECENCEALLDGRQLDLLIEIDGASNRGVDDVRALRERIMQRPGGGGLTGAFKVYIVDEVHMLTTEAFNALLKSLEEPPPHVIFILCTTDPQKVPATVASRCQRFDFRPIAFETLVRHLAHVAAAEGVTMEPAGLELLARTAAGGARDAVSLLDQSLAFSGADGDGTPQLDGKRLVTAQQIQAMLGLTDFDAVCRLVDALAARDVASGLRLVQEVASKGSDLRQFARQSIEFLRAVLLFASNAGDLASLDDETKDAVQQRAERLGLGETVRLIKLFTQAEQGLKAPSAQPQLPLELAVVEASMVQLAQPTQALSRNEAAIAAPAAAGGSRGRAATKDERPVQRDQPEPAHVRETPTVATAPRRAPEPEVAGGWPRAEEPDSGAAATLGPAPSLDGPAIPAPEAAAVETVEAAPEPAPVPDEAVHAPETNGTDTAGTATLTSETVRQRWPAVLDAIRQQRNRPLEALLRDAEPGGVDAGNVLVLVFRFPFHASKVQEPANIVAVQRAATRALGTRVTVRCEVADGGGARTERARQAAPADDAFVGKAMRMLDAKLMTSAEVAALEELPIVNEYDSSTL</sequence>
<accession>A0A6J4K218</accession>
<keyword evidence="9 11" id="KW-0239">DNA-directed DNA polymerase</keyword>
<evidence type="ECO:0000256" key="8">
    <source>
        <dbReference type="ARBA" id="ARBA00022840"/>
    </source>
</evidence>
<dbReference type="Gene3D" id="1.10.8.60">
    <property type="match status" value="1"/>
</dbReference>
<dbReference type="Pfam" id="PF12169">
    <property type="entry name" value="DNA_pol3_gamma3"/>
    <property type="match status" value="1"/>
</dbReference>
<evidence type="ECO:0000256" key="3">
    <source>
        <dbReference type="ARBA" id="ARBA00022695"/>
    </source>
</evidence>
<keyword evidence="6 11" id="KW-0547">Nucleotide-binding</keyword>
<dbReference type="SMART" id="SM00382">
    <property type="entry name" value="AAA"/>
    <property type="match status" value="1"/>
</dbReference>
<dbReference type="EC" id="2.7.7.7" evidence="11"/>
<evidence type="ECO:0000256" key="12">
    <source>
        <dbReference type="SAM" id="MobiDB-lite"/>
    </source>
</evidence>
<protein>
    <recommendedName>
        <fullName evidence="11">DNA polymerase III subunit gamma/tau</fullName>
        <ecNumber evidence="11">2.7.7.7</ecNumber>
    </recommendedName>
</protein>
<dbReference type="InterPro" id="IPR048448">
    <property type="entry name" value="DnaX-like_C"/>
</dbReference>
<dbReference type="Pfam" id="PF13177">
    <property type="entry name" value="DNA_pol3_delta2"/>
    <property type="match status" value="1"/>
</dbReference>
<dbReference type="SUPFAM" id="SSF48019">
    <property type="entry name" value="post-AAA+ oligomerization domain-like"/>
    <property type="match status" value="1"/>
</dbReference>
<feature type="compositionally biased region" description="Basic and acidic residues" evidence="12">
    <location>
        <begin position="420"/>
        <end position="439"/>
    </location>
</feature>
<dbReference type="InterPro" id="IPR022754">
    <property type="entry name" value="DNA_pol_III_gamma-3"/>
</dbReference>
<dbReference type="GO" id="GO:0003887">
    <property type="term" value="F:DNA-directed DNA polymerase activity"/>
    <property type="evidence" value="ECO:0007669"/>
    <property type="project" value="UniProtKB-KW"/>
</dbReference>
<evidence type="ECO:0000256" key="10">
    <source>
        <dbReference type="ARBA" id="ARBA00049244"/>
    </source>
</evidence>
<dbReference type="Pfam" id="PF22608">
    <property type="entry name" value="DNAX_ATPase_lid"/>
    <property type="match status" value="1"/>
</dbReference>
<comment type="similarity">
    <text evidence="1 11">Belongs to the DnaX/STICHEL family.</text>
</comment>
<dbReference type="InterPro" id="IPR050238">
    <property type="entry name" value="DNA_Rep/Repair_Clamp_Loader"/>
</dbReference>
<evidence type="ECO:0000256" key="9">
    <source>
        <dbReference type="ARBA" id="ARBA00022932"/>
    </source>
</evidence>
<dbReference type="GO" id="GO:0009360">
    <property type="term" value="C:DNA polymerase III complex"/>
    <property type="evidence" value="ECO:0007669"/>
    <property type="project" value="InterPro"/>
</dbReference>
<keyword evidence="5" id="KW-0479">Metal-binding</keyword>
<dbReference type="InterPro" id="IPR012763">
    <property type="entry name" value="DNA_pol_III_sug/sutau_N"/>
</dbReference>
<dbReference type="EMBL" id="CADCTC010000261">
    <property type="protein sequence ID" value="CAA9293823.1"/>
    <property type="molecule type" value="Genomic_DNA"/>
</dbReference>
<name>A0A6J4K218_9CHLR</name>
<evidence type="ECO:0000313" key="14">
    <source>
        <dbReference type="EMBL" id="CAA9293823.1"/>
    </source>
</evidence>
<dbReference type="GO" id="GO:0006261">
    <property type="term" value="P:DNA-templated DNA replication"/>
    <property type="evidence" value="ECO:0007669"/>
    <property type="project" value="TreeGrafter"/>
</dbReference>
<keyword evidence="3 11" id="KW-0548">Nucleotidyltransferase</keyword>
<keyword evidence="2 11" id="KW-0808">Transferase</keyword>
<dbReference type="Gene3D" id="1.20.272.10">
    <property type="match status" value="1"/>
</dbReference>
<evidence type="ECO:0000256" key="11">
    <source>
        <dbReference type="RuleBase" id="RU364063"/>
    </source>
</evidence>
<reference evidence="14" key="1">
    <citation type="submission" date="2020-02" db="EMBL/GenBank/DDBJ databases">
        <authorList>
            <person name="Meier V. D."/>
        </authorList>
    </citation>
    <scope>NUCLEOTIDE SEQUENCE</scope>
    <source>
        <strain evidence="14">AVDCRST_MAG77</strain>
    </source>
</reference>
<dbReference type="InterPro" id="IPR027417">
    <property type="entry name" value="P-loop_NTPase"/>
</dbReference>
<dbReference type="AlphaFoldDB" id="A0A6J4K218"/>
<dbReference type="CDD" id="cd00009">
    <property type="entry name" value="AAA"/>
    <property type="match status" value="1"/>
</dbReference>
<feature type="compositionally biased region" description="Low complexity" evidence="12">
    <location>
        <begin position="482"/>
        <end position="499"/>
    </location>
</feature>
<dbReference type="SUPFAM" id="SSF52540">
    <property type="entry name" value="P-loop containing nucleoside triphosphate hydrolases"/>
    <property type="match status" value="1"/>
</dbReference>
<evidence type="ECO:0000256" key="7">
    <source>
        <dbReference type="ARBA" id="ARBA00022833"/>
    </source>
</evidence>
<evidence type="ECO:0000256" key="5">
    <source>
        <dbReference type="ARBA" id="ARBA00022723"/>
    </source>
</evidence>
<keyword evidence="8 11" id="KW-0067">ATP-binding</keyword>
<dbReference type="InterPro" id="IPR045085">
    <property type="entry name" value="HLD_clamp_pol_III_gamma_tau"/>
</dbReference>
<evidence type="ECO:0000259" key="13">
    <source>
        <dbReference type="SMART" id="SM00382"/>
    </source>
</evidence>
<dbReference type="GO" id="GO:0005524">
    <property type="term" value="F:ATP binding"/>
    <property type="evidence" value="ECO:0007669"/>
    <property type="project" value="UniProtKB-KW"/>
</dbReference>
<dbReference type="GO" id="GO:0046872">
    <property type="term" value="F:metal ion binding"/>
    <property type="evidence" value="ECO:0007669"/>
    <property type="project" value="UniProtKB-KW"/>
</dbReference>
<dbReference type="CDD" id="cd18137">
    <property type="entry name" value="HLD_clamp_pol_III_gamma_tau"/>
    <property type="match status" value="1"/>
</dbReference>
<keyword evidence="4 11" id="KW-0235">DNA replication</keyword>
<dbReference type="NCBIfam" id="NF004046">
    <property type="entry name" value="PRK05563.1"/>
    <property type="match status" value="1"/>
</dbReference>
<dbReference type="PANTHER" id="PTHR11669:SF0">
    <property type="entry name" value="PROTEIN STICHEL-LIKE 2"/>
    <property type="match status" value="1"/>
</dbReference>
<keyword evidence="7" id="KW-0862">Zinc</keyword>
<evidence type="ECO:0000256" key="2">
    <source>
        <dbReference type="ARBA" id="ARBA00022679"/>
    </source>
</evidence>
<dbReference type="NCBIfam" id="TIGR02397">
    <property type="entry name" value="dnaX_nterm"/>
    <property type="match status" value="1"/>
</dbReference>
<feature type="domain" description="AAA+ ATPase" evidence="13">
    <location>
        <begin position="50"/>
        <end position="197"/>
    </location>
</feature>
<comment type="subunit">
    <text evidence="11">DNA polymerase III contains a core (composed of alpha, epsilon and theta chains) that associates with a tau subunit. This core dimerizes to form the POLIII' complex. PolIII' associates with the gamma complex (composed of gamma, delta, delta', psi and chi chains) and with the beta chain to form the complete DNA polymerase III complex.</text>
</comment>
<feature type="compositionally biased region" description="Polar residues" evidence="12">
    <location>
        <begin position="514"/>
        <end position="528"/>
    </location>
</feature>
<dbReference type="Gene3D" id="3.40.50.300">
    <property type="entry name" value="P-loop containing nucleotide triphosphate hydrolases"/>
    <property type="match status" value="1"/>
</dbReference>
<dbReference type="Pfam" id="PF20964">
    <property type="entry name" value="DnaX_C"/>
    <property type="match status" value="1"/>
</dbReference>
<evidence type="ECO:0000256" key="1">
    <source>
        <dbReference type="ARBA" id="ARBA00006360"/>
    </source>
</evidence>
<dbReference type="PANTHER" id="PTHR11669">
    <property type="entry name" value="REPLICATION FACTOR C / DNA POLYMERASE III GAMMA-TAU SUBUNIT"/>
    <property type="match status" value="1"/>
</dbReference>
<gene>
    <name evidence="11" type="primary">dnaX</name>
    <name evidence="14" type="ORF">AVDCRST_MAG77-4995</name>
</gene>
<proteinExistence type="inferred from homology"/>
<organism evidence="14">
    <name type="scientific">uncultured Chloroflexota bacterium</name>
    <dbReference type="NCBI Taxonomy" id="166587"/>
    <lineage>
        <taxon>Bacteria</taxon>
        <taxon>Bacillati</taxon>
        <taxon>Chloroflexota</taxon>
        <taxon>environmental samples</taxon>
    </lineage>
</organism>
<comment type="catalytic activity">
    <reaction evidence="10 11">
        <text>DNA(n) + a 2'-deoxyribonucleoside 5'-triphosphate = DNA(n+1) + diphosphate</text>
        <dbReference type="Rhea" id="RHEA:22508"/>
        <dbReference type="Rhea" id="RHEA-COMP:17339"/>
        <dbReference type="Rhea" id="RHEA-COMP:17340"/>
        <dbReference type="ChEBI" id="CHEBI:33019"/>
        <dbReference type="ChEBI" id="CHEBI:61560"/>
        <dbReference type="ChEBI" id="CHEBI:173112"/>
        <dbReference type="EC" id="2.7.7.7"/>
    </reaction>
</comment>
<dbReference type="GO" id="GO:0003677">
    <property type="term" value="F:DNA binding"/>
    <property type="evidence" value="ECO:0007669"/>
    <property type="project" value="InterPro"/>
</dbReference>
<evidence type="ECO:0000256" key="6">
    <source>
        <dbReference type="ARBA" id="ARBA00022741"/>
    </source>
</evidence>
<feature type="region of interest" description="Disordered" evidence="12">
    <location>
        <begin position="408"/>
        <end position="528"/>
    </location>
</feature>